<feature type="transmembrane region" description="Helical" evidence="1">
    <location>
        <begin position="67"/>
        <end position="91"/>
    </location>
</feature>
<gene>
    <name evidence="2" type="ORF">V6E02_08115</name>
</gene>
<evidence type="ECO:0000313" key="2">
    <source>
        <dbReference type="EMBL" id="MEO1767175.1"/>
    </source>
</evidence>
<keyword evidence="3" id="KW-1185">Reference proteome</keyword>
<dbReference type="EMBL" id="JBAJEX010000005">
    <property type="protein sequence ID" value="MEO1767175.1"/>
    <property type="molecule type" value="Genomic_DNA"/>
</dbReference>
<keyword evidence="1" id="KW-0472">Membrane</keyword>
<dbReference type="RefSeq" id="WP_347308285.1">
    <property type="nucleotide sequence ID" value="NZ_JBAJEX010000005.1"/>
</dbReference>
<keyword evidence="1" id="KW-0812">Transmembrane</keyword>
<proteinExistence type="predicted"/>
<keyword evidence="1" id="KW-1133">Transmembrane helix</keyword>
<accession>A0ABV0EET3</accession>
<protein>
    <submittedName>
        <fullName evidence="2">Uncharacterized protein</fullName>
    </submittedName>
</protein>
<feature type="transmembrane region" description="Helical" evidence="1">
    <location>
        <begin position="39"/>
        <end position="61"/>
    </location>
</feature>
<evidence type="ECO:0000256" key="1">
    <source>
        <dbReference type="SAM" id="Phobius"/>
    </source>
</evidence>
<feature type="transmembrane region" description="Helical" evidence="1">
    <location>
        <begin position="6"/>
        <end position="27"/>
    </location>
</feature>
<dbReference type="Proteomes" id="UP001482231">
    <property type="component" value="Unassembled WGS sequence"/>
</dbReference>
<sequence length="99" mass="11015">MDVEIITVIMASAIIVMLYCLWLVFSLKSRVPGGVVGKRWRVLSAMVTLFAIGYAAMPFLGELSETTLRYVVSLIFFFGAIYVAITIKLIYTVIEELSA</sequence>
<evidence type="ECO:0000313" key="3">
    <source>
        <dbReference type="Proteomes" id="UP001482231"/>
    </source>
</evidence>
<comment type="caution">
    <text evidence="2">The sequence shown here is derived from an EMBL/GenBank/DDBJ whole genome shotgun (WGS) entry which is preliminary data.</text>
</comment>
<organism evidence="2 3">
    <name type="scientific">Thiobacter aerophilum</name>
    <dbReference type="NCBI Taxonomy" id="3121275"/>
    <lineage>
        <taxon>Bacteria</taxon>
        <taxon>Pseudomonadati</taxon>
        <taxon>Pseudomonadota</taxon>
        <taxon>Betaproteobacteria</taxon>
        <taxon>Burkholderiales</taxon>
        <taxon>Thiobacteraceae</taxon>
        <taxon>Thiobacter</taxon>
    </lineage>
</organism>
<name>A0ABV0EET3_9BURK</name>
<reference evidence="2 3" key="1">
    <citation type="submission" date="2024-02" db="EMBL/GenBank/DDBJ databases">
        <title>New thermophilic sulfur-oxidizing bacteria from a hot springs of the Uzon caldera (Kamchatka, Russia).</title>
        <authorList>
            <person name="Dukat A.M."/>
            <person name="Elcheninov A.G."/>
            <person name="Frolov E.N."/>
        </authorList>
    </citation>
    <scope>NUCLEOTIDE SEQUENCE [LARGE SCALE GENOMIC DNA]</scope>
    <source>
        <strain evidence="2 3">AK1</strain>
    </source>
</reference>